<feature type="active site" description="Proton donor/acceptor" evidence="7">
    <location>
        <position position="426"/>
    </location>
</feature>
<dbReference type="GO" id="GO:0004180">
    <property type="term" value="F:carboxypeptidase activity"/>
    <property type="evidence" value="ECO:0007669"/>
    <property type="project" value="UniProtKB-KW"/>
</dbReference>
<dbReference type="SMART" id="SM00631">
    <property type="entry name" value="Zn_pept"/>
    <property type="match status" value="1"/>
</dbReference>
<feature type="chain" id="PRO_5046934680" evidence="8">
    <location>
        <begin position="31"/>
        <end position="713"/>
    </location>
</feature>
<evidence type="ECO:0000259" key="9">
    <source>
        <dbReference type="PROSITE" id="PS52035"/>
    </source>
</evidence>
<dbReference type="InterPro" id="IPR000834">
    <property type="entry name" value="Peptidase_M14"/>
</dbReference>
<dbReference type="Gene3D" id="2.60.120.380">
    <property type="match status" value="1"/>
</dbReference>
<reference evidence="10 11" key="1">
    <citation type="submission" date="2020-09" db="EMBL/GenBank/DDBJ databases">
        <title>novel species in genus Nocardioides.</title>
        <authorList>
            <person name="Zhang G."/>
        </authorList>
    </citation>
    <scope>NUCLEOTIDE SEQUENCE [LARGE SCALE GENOMIC DNA]</scope>
    <source>
        <strain evidence="10 11">KCTC 39551</strain>
    </source>
</reference>
<keyword evidence="6" id="KW-0482">Metalloprotease</keyword>
<keyword evidence="11" id="KW-1185">Reference proteome</keyword>
<evidence type="ECO:0000256" key="2">
    <source>
        <dbReference type="ARBA" id="ARBA00005988"/>
    </source>
</evidence>
<keyword evidence="8" id="KW-0732">Signal</keyword>
<protein>
    <submittedName>
        <fullName evidence="10">Zinc carboxypeptidase</fullName>
    </submittedName>
</protein>
<evidence type="ECO:0000256" key="4">
    <source>
        <dbReference type="ARBA" id="ARBA00022801"/>
    </source>
</evidence>
<sequence>MSPRIPLPRASATRLATVTALVAAGLAATAAGATGSAGRDDAPRDLARTADGDATQIVMVQAPTVDDRNEVIALGLDVTEHANQRGIEVVLHDAQDAQTLRDAGFTWRVTVKDLEALTKKNRKADKVYAASVAASGLPSGRTSYRTYADYLSDMDQLARDYPSMTRPLTLANKTVLGEDIRGIEVTVDADNVKDGKPTFLLMGAHHAREWPSAEHTMEFAFDLLQSYQAGDARARDLLSRSRVILVPVVNVDGFKISRAATPLGNFSTFDYEMKRKNCSISAATPAQFRTGTCANNPAGRLRGTDLNRNYPGFWGGGGASPNWSNDTFRGDGPGSEPESDAVRKLISERAVTMMISNHTFSNLVLRPPAIAATGLAIDEPELKALGDAMASKNDYTSQASYQLYDTSGSTEDWSYWITGGFGYTFEIGDEGFHPAYEEAVVGEYLGLAPADGAGLGGNREAYWLATQAAADRNLHSVISGTAPAKHTISVSKTVTSETSPVIQLDGTTGEPLLYTDTLTTDYTSKGGQFDFDVNPSTRPLVMGRSGRDALAPPQAPITLTNPAGVPAVGASESTTFTVQGLPAVDNGWMEVSVGWPATADPEAQDWDYTLYGPDGAAVGSGATLANPEVITIPDPQPGTYTLVADNYLGGSAQYDWSGTVTFRNPNPPSPTGTKEAWLLSCADKRGNVLATREVVVDRGETVDVGNACKRVKS</sequence>
<dbReference type="PANTHER" id="PTHR11705:SF143">
    <property type="entry name" value="SLL0236 PROTEIN"/>
    <property type="match status" value="1"/>
</dbReference>
<evidence type="ECO:0000256" key="1">
    <source>
        <dbReference type="ARBA" id="ARBA00001947"/>
    </source>
</evidence>
<organism evidence="10 11">
    <name type="scientific">Nocardioides cavernae</name>
    <dbReference type="NCBI Taxonomy" id="1921566"/>
    <lineage>
        <taxon>Bacteria</taxon>
        <taxon>Bacillati</taxon>
        <taxon>Actinomycetota</taxon>
        <taxon>Actinomycetes</taxon>
        <taxon>Propionibacteriales</taxon>
        <taxon>Nocardioidaceae</taxon>
        <taxon>Nocardioides</taxon>
    </lineage>
</organism>
<dbReference type="Pfam" id="PF00246">
    <property type="entry name" value="Peptidase_M14"/>
    <property type="match status" value="1"/>
</dbReference>
<proteinExistence type="inferred from homology"/>
<evidence type="ECO:0000256" key="6">
    <source>
        <dbReference type="ARBA" id="ARBA00023049"/>
    </source>
</evidence>
<keyword evidence="3" id="KW-0645">Protease</keyword>
<dbReference type="EMBL" id="JACXYZ010000001">
    <property type="protein sequence ID" value="MBD3923313.1"/>
    <property type="molecule type" value="Genomic_DNA"/>
</dbReference>
<keyword evidence="4" id="KW-0378">Hydrolase</keyword>
<evidence type="ECO:0000256" key="5">
    <source>
        <dbReference type="ARBA" id="ARBA00022833"/>
    </source>
</evidence>
<dbReference type="CDD" id="cd03859">
    <property type="entry name" value="M14_CPT"/>
    <property type="match status" value="1"/>
</dbReference>
<dbReference type="Gene3D" id="3.40.630.10">
    <property type="entry name" value="Zn peptidases"/>
    <property type="match status" value="1"/>
</dbReference>
<comment type="caution">
    <text evidence="10">The sequence shown here is derived from an EMBL/GenBank/DDBJ whole genome shotgun (WGS) entry which is preliminary data.</text>
</comment>
<dbReference type="SUPFAM" id="SSF53187">
    <property type="entry name" value="Zn-dependent exopeptidases"/>
    <property type="match status" value="1"/>
</dbReference>
<evidence type="ECO:0000256" key="8">
    <source>
        <dbReference type="SAM" id="SignalP"/>
    </source>
</evidence>
<accession>A0ABR8N568</accession>
<dbReference type="PANTHER" id="PTHR11705">
    <property type="entry name" value="PROTEASE FAMILY M14 CARBOXYPEPTIDASE A,B"/>
    <property type="match status" value="1"/>
</dbReference>
<evidence type="ECO:0000256" key="3">
    <source>
        <dbReference type="ARBA" id="ARBA00022670"/>
    </source>
</evidence>
<evidence type="ECO:0000256" key="7">
    <source>
        <dbReference type="PROSITE-ProRule" id="PRU01379"/>
    </source>
</evidence>
<feature type="signal peptide" evidence="8">
    <location>
        <begin position="1"/>
        <end position="30"/>
    </location>
</feature>
<keyword evidence="5" id="KW-0862">Zinc</keyword>
<comment type="similarity">
    <text evidence="2 7">Belongs to the peptidase M14 family.</text>
</comment>
<evidence type="ECO:0000313" key="10">
    <source>
        <dbReference type="EMBL" id="MBD3923313.1"/>
    </source>
</evidence>
<dbReference type="InterPro" id="IPR033810">
    <property type="entry name" value="Carboxypeptidase_T"/>
</dbReference>
<comment type="cofactor">
    <cofactor evidence="1">
        <name>Zn(2+)</name>
        <dbReference type="ChEBI" id="CHEBI:29105"/>
    </cofactor>
</comment>
<dbReference type="RefSeq" id="WP_191193196.1">
    <property type="nucleotide sequence ID" value="NZ_JACXYZ010000001.1"/>
</dbReference>
<dbReference type="Proteomes" id="UP000618818">
    <property type="component" value="Unassembled WGS sequence"/>
</dbReference>
<keyword evidence="10" id="KW-0121">Carboxypeptidase</keyword>
<feature type="domain" description="Peptidase M14" evidence="9">
    <location>
        <begin position="143"/>
        <end position="477"/>
    </location>
</feature>
<evidence type="ECO:0000313" key="11">
    <source>
        <dbReference type="Proteomes" id="UP000618818"/>
    </source>
</evidence>
<name>A0ABR8N568_9ACTN</name>
<gene>
    <name evidence="10" type="ORF">IEZ26_01660</name>
</gene>
<dbReference type="PROSITE" id="PS52035">
    <property type="entry name" value="PEPTIDASE_M14"/>
    <property type="match status" value="1"/>
</dbReference>